<dbReference type="AlphaFoldDB" id="A0A834TTC1"/>
<evidence type="ECO:0000313" key="2">
    <source>
        <dbReference type="Proteomes" id="UP000634136"/>
    </source>
</evidence>
<dbReference type="Proteomes" id="UP000634136">
    <property type="component" value="Unassembled WGS sequence"/>
</dbReference>
<accession>A0A834TTC1</accession>
<proteinExistence type="predicted"/>
<sequence length="60" mass="7038">MGMVGTRYERYYNRTPRIYFDEDDVSEAIDKYSKSLIGKALTTKEIKRSSLETALRNIWG</sequence>
<keyword evidence="2" id="KW-1185">Reference proteome</keyword>
<protein>
    <submittedName>
        <fullName evidence="1">Uncharacterized protein</fullName>
    </submittedName>
</protein>
<organism evidence="1 2">
    <name type="scientific">Senna tora</name>
    <dbReference type="NCBI Taxonomy" id="362788"/>
    <lineage>
        <taxon>Eukaryota</taxon>
        <taxon>Viridiplantae</taxon>
        <taxon>Streptophyta</taxon>
        <taxon>Embryophyta</taxon>
        <taxon>Tracheophyta</taxon>
        <taxon>Spermatophyta</taxon>
        <taxon>Magnoliopsida</taxon>
        <taxon>eudicotyledons</taxon>
        <taxon>Gunneridae</taxon>
        <taxon>Pentapetalae</taxon>
        <taxon>rosids</taxon>
        <taxon>fabids</taxon>
        <taxon>Fabales</taxon>
        <taxon>Fabaceae</taxon>
        <taxon>Caesalpinioideae</taxon>
        <taxon>Cassia clade</taxon>
        <taxon>Senna</taxon>
    </lineage>
</organism>
<evidence type="ECO:0000313" key="1">
    <source>
        <dbReference type="EMBL" id="KAF7827112.1"/>
    </source>
</evidence>
<gene>
    <name evidence="1" type="ORF">G2W53_018276</name>
</gene>
<comment type="caution">
    <text evidence="1">The sequence shown here is derived from an EMBL/GenBank/DDBJ whole genome shotgun (WGS) entry which is preliminary data.</text>
</comment>
<dbReference type="EMBL" id="JAAIUW010000006">
    <property type="protein sequence ID" value="KAF7827112.1"/>
    <property type="molecule type" value="Genomic_DNA"/>
</dbReference>
<name>A0A834TTC1_9FABA</name>
<reference evidence="1" key="1">
    <citation type="submission" date="2020-09" db="EMBL/GenBank/DDBJ databases">
        <title>Genome-Enabled Discovery of Anthraquinone Biosynthesis in Senna tora.</title>
        <authorList>
            <person name="Kang S.-H."/>
            <person name="Pandey R.P."/>
            <person name="Lee C.-M."/>
            <person name="Sim J.-S."/>
            <person name="Jeong J.-T."/>
            <person name="Choi B.-S."/>
            <person name="Jung M."/>
            <person name="Ginzburg D."/>
            <person name="Zhao K."/>
            <person name="Won S.Y."/>
            <person name="Oh T.-J."/>
            <person name="Yu Y."/>
            <person name="Kim N.-H."/>
            <person name="Lee O.R."/>
            <person name="Lee T.-H."/>
            <person name="Bashyal P."/>
            <person name="Kim T.-S."/>
            <person name="Lee W.-H."/>
            <person name="Kawkins C."/>
            <person name="Kim C.-K."/>
            <person name="Kim J.S."/>
            <person name="Ahn B.O."/>
            <person name="Rhee S.Y."/>
            <person name="Sohng J.K."/>
        </authorList>
    </citation>
    <scope>NUCLEOTIDE SEQUENCE</scope>
    <source>
        <tissue evidence="1">Leaf</tissue>
    </source>
</reference>